<accession>A0A1F7W9J9</accession>
<dbReference type="Gene3D" id="3.40.50.1470">
    <property type="entry name" value="Peptidyl-tRNA hydrolase"/>
    <property type="match status" value="1"/>
</dbReference>
<dbReference type="GO" id="GO:0004045">
    <property type="term" value="F:peptidyl-tRNA hydrolase activity"/>
    <property type="evidence" value="ECO:0007669"/>
    <property type="project" value="UniProtKB-UniRule"/>
</dbReference>
<evidence type="ECO:0000256" key="5">
    <source>
        <dbReference type="ARBA" id="ARBA00038063"/>
    </source>
</evidence>
<dbReference type="InterPro" id="IPR001328">
    <property type="entry name" value="Pept_tRNA_hydro"/>
</dbReference>
<evidence type="ECO:0000256" key="9">
    <source>
        <dbReference type="RuleBase" id="RU004320"/>
    </source>
</evidence>
<dbReference type="HAMAP" id="MF_00083">
    <property type="entry name" value="Pept_tRNA_hydro_bact"/>
    <property type="match status" value="1"/>
</dbReference>
<evidence type="ECO:0000256" key="6">
    <source>
        <dbReference type="ARBA" id="ARBA00050038"/>
    </source>
</evidence>
<dbReference type="Pfam" id="PF01195">
    <property type="entry name" value="Pept_tRNA_hydro"/>
    <property type="match status" value="1"/>
</dbReference>
<feature type="site" description="Discriminates between blocked and unblocked aminoacyl-tRNA" evidence="7">
    <location>
        <position position="9"/>
    </location>
</feature>
<comment type="function">
    <text evidence="7">Hydrolyzes ribosome-free peptidyl-tRNAs (with 1 or more amino acids incorporated), which drop off the ribosome during protein synthesis, or as a result of ribosome stalling.</text>
</comment>
<feature type="site" description="Stabilizes the basic form of H active site to accept a proton" evidence="7">
    <location>
        <position position="88"/>
    </location>
</feature>
<dbReference type="InterPro" id="IPR036416">
    <property type="entry name" value="Pept_tRNA_hydro_sf"/>
</dbReference>
<feature type="binding site" evidence="7">
    <location>
        <position position="109"/>
    </location>
    <ligand>
        <name>tRNA</name>
        <dbReference type="ChEBI" id="CHEBI:17843"/>
    </ligand>
</feature>
<dbReference type="GO" id="GO:0072344">
    <property type="term" value="P:rescue of stalled ribosome"/>
    <property type="evidence" value="ECO:0007669"/>
    <property type="project" value="UniProtKB-UniRule"/>
</dbReference>
<evidence type="ECO:0000256" key="7">
    <source>
        <dbReference type="HAMAP-Rule" id="MF_00083"/>
    </source>
</evidence>
<comment type="catalytic activity">
    <reaction evidence="7 8">
        <text>an N-acyl-L-alpha-aminoacyl-tRNA + H2O = an N-acyl-L-amino acid + a tRNA + H(+)</text>
        <dbReference type="Rhea" id="RHEA:54448"/>
        <dbReference type="Rhea" id="RHEA-COMP:10123"/>
        <dbReference type="Rhea" id="RHEA-COMP:13883"/>
        <dbReference type="ChEBI" id="CHEBI:15377"/>
        <dbReference type="ChEBI" id="CHEBI:15378"/>
        <dbReference type="ChEBI" id="CHEBI:59874"/>
        <dbReference type="ChEBI" id="CHEBI:78442"/>
        <dbReference type="ChEBI" id="CHEBI:138191"/>
        <dbReference type="EC" id="3.1.1.29"/>
    </reaction>
</comment>
<evidence type="ECO:0000256" key="1">
    <source>
        <dbReference type="ARBA" id="ARBA00013260"/>
    </source>
</evidence>
<dbReference type="NCBIfam" id="TIGR00447">
    <property type="entry name" value="pth"/>
    <property type="match status" value="1"/>
</dbReference>
<dbReference type="EMBL" id="MGFD01000009">
    <property type="protein sequence ID" value="OGL99470.1"/>
    <property type="molecule type" value="Genomic_DNA"/>
</dbReference>
<comment type="function">
    <text evidence="7">Catalyzes the release of premature peptidyl moieties from peptidyl-tRNA molecules trapped in stalled 50S ribosomal subunits, and thus maintains levels of free tRNAs and 50S ribosomes.</text>
</comment>
<dbReference type="SUPFAM" id="SSF53178">
    <property type="entry name" value="Peptidyl-tRNA hydrolase-like"/>
    <property type="match status" value="1"/>
</dbReference>
<dbReference type="GO" id="GO:0006515">
    <property type="term" value="P:protein quality control for misfolded or incompletely synthesized proteins"/>
    <property type="evidence" value="ECO:0007669"/>
    <property type="project" value="UniProtKB-UniRule"/>
</dbReference>
<name>A0A1F7W9J9_9BACT</name>
<feature type="binding site" evidence="7">
    <location>
        <position position="61"/>
    </location>
    <ligand>
        <name>tRNA</name>
        <dbReference type="ChEBI" id="CHEBI:17843"/>
    </ligand>
</feature>
<dbReference type="PROSITE" id="PS01195">
    <property type="entry name" value="PEPT_TRNA_HYDROL_1"/>
    <property type="match status" value="1"/>
</dbReference>
<comment type="caution">
    <text evidence="10">The sequence shown here is derived from an EMBL/GenBank/DDBJ whole genome shotgun (WGS) entry which is preliminary data.</text>
</comment>
<keyword evidence="3 7" id="KW-0378">Hydrolase</keyword>
<organism evidence="10 11">
    <name type="scientific">Candidatus Uhrbacteria bacterium RIFOXYB2_FULL_45_11</name>
    <dbReference type="NCBI Taxonomy" id="1802421"/>
    <lineage>
        <taxon>Bacteria</taxon>
        <taxon>Candidatus Uhriibacteriota</taxon>
    </lineage>
</organism>
<evidence type="ECO:0000313" key="10">
    <source>
        <dbReference type="EMBL" id="OGL99470.1"/>
    </source>
</evidence>
<comment type="similarity">
    <text evidence="5 7 9">Belongs to the PTH family.</text>
</comment>
<protein>
    <recommendedName>
        <fullName evidence="6 7">Peptidyl-tRNA hydrolase</fullName>
        <shortName evidence="7">Pth</shortName>
        <ecNumber evidence="1 7">3.1.1.29</ecNumber>
    </recommendedName>
</protein>
<feature type="binding site" evidence="7">
    <location>
        <position position="14"/>
    </location>
    <ligand>
        <name>tRNA</name>
        <dbReference type="ChEBI" id="CHEBI:17843"/>
    </ligand>
</feature>
<dbReference type="STRING" id="1802421.A2318_01735"/>
<evidence type="ECO:0000313" key="11">
    <source>
        <dbReference type="Proteomes" id="UP000177331"/>
    </source>
</evidence>
<reference evidence="10 11" key="1">
    <citation type="journal article" date="2016" name="Nat. Commun.">
        <title>Thousands of microbial genomes shed light on interconnected biogeochemical processes in an aquifer system.</title>
        <authorList>
            <person name="Anantharaman K."/>
            <person name="Brown C.T."/>
            <person name="Hug L.A."/>
            <person name="Sharon I."/>
            <person name="Castelle C.J."/>
            <person name="Probst A.J."/>
            <person name="Thomas B.C."/>
            <person name="Singh A."/>
            <person name="Wilkins M.J."/>
            <person name="Karaoz U."/>
            <person name="Brodie E.L."/>
            <person name="Williams K.H."/>
            <person name="Hubbard S.S."/>
            <person name="Banfield J.F."/>
        </authorList>
    </citation>
    <scope>NUCLEOTIDE SEQUENCE [LARGE SCALE GENOMIC DNA]</scope>
</reference>
<comment type="subcellular location">
    <subcellularLocation>
        <location evidence="7">Cytoplasm</location>
    </subcellularLocation>
</comment>
<dbReference type="Proteomes" id="UP000177331">
    <property type="component" value="Unassembled WGS sequence"/>
</dbReference>
<dbReference type="GO" id="GO:0005737">
    <property type="term" value="C:cytoplasm"/>
    <property type="evidence" value="ECO:0007669"/>
    <property type="project" value="UniProtKB-SubCell"/>
</dbReference>
<feature type="active site" description="Proton acceptor" evidence="7">
    <location>
        <position position="19"/>
    </location>
</feature>
<keyword evidence="2 7" id="KW-0820">tRNA-binding</keyword>
<dbReference type="AlphaFoldDB" id="A0A1F7W9J9"/>
<keyword evidence="4 7" id="KW-0694">RNA-binding</keyword>
<dbReference type="CDD" id="cd00462">
    <property type="entry name" value="PTH"/>
    <property type="match status" value="1"/>
</dbReference>
<comment type="subunit">
    <text evidence="7">Monomer.</text>
</comment>
<evidence type="ECO:0000256" key="3">
    <source>
        <dbReference type="ARBA" id="ARBA00022801"/>
    </source>
</evidence>
<dbReference type="InterPro" id="IPR018171">
    <property type="entry name" value="Pept_tRNA_hydro_CS"/>
</dbReference>
<dbReference type="PANTHER" id="PTHR17224:SF1">
    <property type="entry name" value="PEPTIDYL-TRNA HYDROLASE"/>
    <property type="match status" value="1"/>
</dbReference>
<proteinExistence type="inferred from homology"/>
<evidence type="ECO:0000256" key="2">
    <source>
        <dbReference type="ARBA" id="ARBA00022555"/>
    </source>
</evidence>
<keyword evidence="7" id="KW-0963">Cytoplasm</keyword>
<evidence type="ECO:0000256" key="8">
    <source>
        <dbReference type="RuleBase" id="RU000673"/>
    </source>
</evidence>
<dbReference type="FunFam" id="3.40.50.1470:FF:000001">
    <property type="entry name" value="Peptidyl-tRNA hydrolase"/>
    <property type="match status" value="1"/>
</dbReference>
<dbReference type="PANTHER" id="PTHR17224">
    <property type="entry name" value="PEPTIDYL-TRNA HYDROLASE"/>
    <property type="match status" value="1"/>
</dbReference>
<sequence>MHLIVGLGNPGKKYERTRHNVGFLVVDELARQLNATFKNKTSFEAEVAEVDNMTLLKPQTFMNVSGRAVKSYLTKHKCTAADVLVIYDDADIPFGVVKFKQGGSSAGHNGMQSIIDQFEKGTSVARIRIGIGRPVHIDVPLDVFVLQKWTNEEEKKIPEMIKTAIEKVNEHLTTASHTTP</sequence>
<feature type="binding site" evidence="7">
    <location>
        <position position="63"/>
    </location>
    <ligand>
        <name>tRNA</name>
        <dbReference type="ChEBI" id="CHEBI:17843"/>
    </ligand>
</feature>
<evidence type="ECO:0000256" key="4">
    <source>
        <dbReference type="ARBA" id="ARBA00022884"/>
    </source>
</evidence>
<dbReference type="GO" id="GO:0000049">
    <property type="term" value="F:tRNA binding"/>
    <property type="evidence" value="ECO:0007669"/>
    <property type="project" value="UniProtKB-UniRule"/>
</dbReference>
<dbReference type="EC" id="3.1.1.29" evidence="1 7"/>
<gene>
    <name evidence="7" type="primary">pth</name>
    <name evidence="10" type="ORF">A2318_01735</name>
</gene>